<feature type="non-terminal residue" evidence="1">
    <location>
        <position position="1"/>
    </location>
</feature>
<keyword evidence="2" id="KW-1185">Reference proteome</keyword>
<accession>A0ABU6SYJ2</accession>
<sequence length="57" mass="6158">RFGLVGDGMGHDDRTGFFFLGMNHGSELVDPFRRIGEATDQASVLSGLGHCQAGWFS</sequence>
<protein>
    <submittedName>
        <fullName evidence="1">Uncharacterized protein</fullName>
    </submittedName>
</protein>
<proteinExistence type="predicted"/>
<organism evidence="1 2">
    <name type="scientific">Stylosanthes scabra</name>
    <dbReference type="NCBI Taxonomy" id="79078"/>
    <lineage>
        <taxon>Eukaryota</taxon>
        <taxon>Viridiplantae</taxon>
        <taxon>Streptophyta</taxon>
        <taxon>Embryophyta</taxon>
        <taxon>Tracheophyta</taxon>
        <taxon>Spermatophyta</taxon>
        <taxon>Magnoliopsida</taxon>
        <taxon>eudicotyledons</taxon>
        <taxon>Gunneridae</taxon>
        <taxon>Pentapetalae</taxon>
        <taxon>rosids</taxon>
        <taxon>fabids</taxon>
        <taxon>Fabales</taxon>
        <taxon>Fabaceae</taxon>
        <taxon>Papilionoideae</taxon>
        <taxon>50 kb inversion clade</taxon>
        <taxon>dalbergioids sensu lato</taxon>
        <taxon>Dalbergieae</taxon>
        <taxon>Pterocarpus clade</taxon>
        <taxon>Stylosanthes</taxon>
    </lineage>
</organism>
<name>A0ABU6SYJ2_9FABA</name>
<gene>
    <name evidence="1" type="ORF">PIB30_103507</name>
</gene>
<evidence type="ECO:0000313" key="1">
    <source>
        <dbReference type="EMBL" id="MED6141450.1"/>
    </source>
</evidence>
<dbReference type="EMBL" id="JASCZI010063793">
    <property type="protein sequence ID" value="MED6141450.1"/>
    <property type="molecule type" value="Genomic_DNA"/>
</dbReference>
<evidence type="ECO:0000313" key="2">
    <source>
        <dbReference type="Proteomes" id="UP001341840"/>
    </source>
</evidence>
<reference evidence="1 2" key="1">
    <citation type="journal article" date="2023" name="Plants (Basel)">
        <title>Bridging the Gap: Combining Genomics and Transcriptomics Approaches to Understand Stylosanthes scabra, an Orphan Legume from the Brazilian Caatinga.</title>
        <authorList>
            <person name="Ferreira-Neto J.R.C."/>
            <person name="da Silva M.D."/>
            <person name="Binneck E."/>
            <person name="de Melo N.F."/>
            <person name="da Silva R.H."/>
            <person name="de Melo A.L.T.M."/>
            <person name="Pandolfi V."/>
            <person name="Bustamante F.O."/>
            <person name="Brasileiro-Vidal A.C."/>
            <person name="Benko-Iseppon A.M."/>
        </authorList>
    </citation>
    <scope>NUCLEOTIDE SEQUENCE [LARGE SCALE GENOMIC DNA]</scope>
    <source>
        <tissue evidence="1">Leaves</tissue>
    </source>
</reference>
<dbReference type="Proteomes" id="UP001341840">
    <property type="component" value="Unassembled WGS sequence"/>
</dbReference>
<comment type="caution">
    <text evidence="1">The sequence shown here is derived from an EMBL/GenBank/DDBJ whole genome shotgun (WGS) entry which is preliminary data.</text>
</comment>